<dbReference type="InterPro" id="IPR036291">
    <property type="entry name" value="NAD(P)-bd_dom_sf"/>
</dbReference>
<comment type="caution">
    <text evidence="1">The sequence shown here is derived from an EMBL/GenBank/DDBJ whole genome shotgun (WGS) entry which is preliminary data.</text>
</comment>
<dbReference type="EMBL" id="SNRW01025106">
    <property type="protein sequence ID" value="KAA6361760.1"/>
    <property type="molecule type" value="Genomic_DNA"/>
</dbReference>
<protein>
    <submittedName>
        <fullName evidence="1">Uncharacterized protein</fullName>
    </submittedName>
</protein>
<feature type="non-terminal residue" evidence="1">
    <location>
        <position position="59"/>
    </location>
</feature>
<evidence type="ECO:0000313" key="2">
    <source>
        <dbReference type="Proteomes" id="UP000324800"/>
    </source>
</evidence>
<reference evidence="1 2" key="1">
    <citation type="submission" date="2019-03" db="EMBL/GenBank/DDBJ databases">
        <title>Single cell metagenomics reveals metabolic interactions within the superorganism composed of flagellate Streblomastix strix and complex community of Bacteroidetes bacteria on its surface.</title>
        <authorList>
            <person name="Treitli S.C."/>
            <person name="Kolisko M."/>
            <person name="Husnik F."/>
            <person name="Keeling P."/>
            <person name="Hampl V."/>
        </authorList>
    </citation>
    <scope>NUCLEOTIDE SEQUENCE [LARGE SCALE GENOMIC DNA]</scope>
    <source>
        <strain evidence="1">ST1C</strain>
    </source>
</reference>
<dbReference type="AlphaFoldDB" id="A0A5J4TUR9"/>
<organism evidence="1 2">
    <name type="scientific">Streblomastix strix</name>
    <dbReference type="NCBI Taxonomy" id="222440"/>
    <lineage>
        <taxon>Eukaryota</taxon>
        <taxon>Metamonada</taxon>
        <taxon>Preaxostyla</taxon>
        <taxon>Oxymonadida</taxon>
        <taxon>Streblomastigidae</taxon>
        <taxon>Streblomastix</taxon>
    </lineage>
</organism>
<proteinExistence type="predicted"/>
<accession>A0A5J4TUR9</accession>
<dbReference type="Proteomes" id="UP000324800">
    <property type="component" value="Unassembled WGS sequence"/>
</dbReference>
<sequence length="59" mass="6752">MSSNNGHVIITGGGTGLGKATAILFFKWVFDISQQFHEVWNIQKKRNNYVLQLLNTRCR</sequence>
<gene>
    <name evidence="1" type="ORF">EZS28_042713</name>
</gene>
<name>A0A5J4TUR9_9EUKA</name>
<dbReference type="SUPFAM" id="SSF51735">
    <property type="entry name" value="NAD(P)-binding Rossmann-fold domains"/>
    <property type="match status" value="1"/>
</dbReference>
<evidence type="ECO:0000313" key="1">
    <source>
        <dbReference type="EMBL" id="KAA6361760.1"/>
    </source>
</evidence>